<evidence type="ECO:0000256" key="3">
    <source>
        <dbReference type="ARBA" id="ARBA00006445"/>
    </source>
</evidence>
<comment type="pathway">
    <text evidence="2">Protein modification; protein ubiquitination.</text>
</comment>
<dbReference type="FunFam" id="2.130.10.10:FF:000224">
    <property type="entry name" value="cell division cycle protein 20 homolog"/>
    <property type="match status" value="1"/>
</dbReference>
<evidence type="ECO:0000256" key="1">
    <source>
        <dbReference type="ARBA" id="ARBA00004479"/>
    </source>
</evidence>
<feature type="compositionally biased region" description="Polar residues" evidence="22">
    <location>
        <begin position="657"/>
        <end position="667"/>
    </location>
</feature>
<comment type="subcellular location">
    <subcellularLocation>
        <location evidence="1">Membrane</location>
        <topology evidence="1">Single-pass type I membrane protein</topology>
    </subcellularLocation>
</comment>
<dbReference type="GO" id="GO:0031145">
    <property type="term" value="P:anaphase-promoting complex-dependent catabolic process"/>
    <property type="evidence" value="ECO:0007669"/>
    <property type="project" value="TreeGrafter"/>
</dbReference>
<feature type="repeat" description="WD" evidence="21">
    <location>
        <begin position="824"/>
        <end position="858"/>
    </location>
</feature>
<dbReference type="Gene3D" id="2.60.40.10">
    <property type="entry name" value="Immunoglobulins"/>
    <property type="match status" value="4"/>
</dbReference>
<keyword evidence="15" id="KW-0325">Glycoprotein</keyword>
<dbReference type="PROSITE" id="PS50294">
    <property type="entry name" value="WD_REPEATS_REGION"/>
    <property type="match status" value="2"/>
</dbReference>
<keyword evidence="13" id="KW-0472">Membrane</keyword>
<feature type="region of interest" description="Disordered" evidence="22">
    <location>
        <begin position="620"/>
        <end position="675"/>
    </location>
</feature>
<evidence type="ECO:0000256" key="23">
    <source>
        <dbReference type="SAM" id="SignalP"/>
    </source>
</evidence>
<dbReference type="PANTHER" id="PTHR19918">
    <property type="entry name" value="CELL DIVISION CYCLE 20 CDC20 FIZZY -RELATED"/>
    <property type="match status" value="1"/>
</dbReference>
<comment type="similarity">
    <text evidence="3">Belongs to the WD repeat CDC20/Fizzy family.</text>
</comment>
<dbReference type="InterPro" id="IPR033010">
    <property type="entry name" value="Cdc20/Fizzy"/>
</dbReference>
<dbReference type="InParanoid" id="A0A6P5JCF6"/>
<dbReference type="InterPro" id="IPR015943">
    <property type="entry name" value="WD40/YVTN_repeat-like_dom_sf"/>
</dbReference>
<evidence type="ECO:0000256" key="6">
    <source>
        <dbReference type="ARBA" id="ARBA00022618"/>
    </source>
</evidence>
<evidence type="ECO:0000256" key="4">
    <source>
        <dbReference type="ARBA" id="ARBA00007885"/>
    </source>
</evidence>
<dbReference type="Gene3D" id="2.130.10.10">
    <property type="entry name" value="YVTN repeat-like/Quinoprotein amine dehydrogenase"/>
    <property type="match status" value="1"/>
</dbReference>
<comment type="function">
    <text evidence="20">Substrate-specific adapter of the anaphase promoting complex/cyclosome (APC/C) complex that confers substrate specificity by binding to substrates and targeting them to the APC/C complex for ubiquitination and degradation. Recognizes and binds the destruction box (D box) on protein substrates. Involved in the metaphase/anaphase transition of cell cycle. Is regulated by MAD2L1: in metaphase the MAD2L1-CDC20-APC/C ternary complex is inactive and in anaphase the CDC20-APC/C binary complex is active in degrading substrates. The CDC20-APC/C complex positively regulates the formation of synaptic vesicle clustering at active zone to the presynaptic membrane in postmitotic neurons. CDC20-APC/C-induced degradation of NEUROD2 induces presynaptic differentiation. The CDC20-APC/C complex promotes proper dilation formation and radial migration by degrading CCDC41.</text>
</comment>
<dbReference type="RefSeq" id="XP_020831053.1">
    <property type="nucleotide sequence ID" value="XM_020975394.1"/>
</dbReference>
<evidence type="ECO:0000256" key="13">
    <source>
        <dbReference type="ARBA" id="ARBA00023136"/>
    </source>
</evidence>
<evidence type="ECO:0000256" key="12">
    <source>
        <dbReference type="ARBA" id="ARBA00022989"/>
    </source>
</evidence>
<dbReference type="FunCoup" id="A0A6P5JCF6">
    <property type="interactions" value="356"/>
</dbReference>
<keyword evidence="14" id="KW-0675">Receptor</keyword>
<evidence type="ECO:0000256" key="14">
    <source>
        <dbReference type="ARBA" id="ARBA00023170"/>
    </source>
</evidence>
<evidence type="ECO:0000256" key="20">
    <source>
        <dbReference type="ARBA" id="ARBA00093365"/>
    </source>
</evidence>
<dbReference type="CDD" id="cd00200">
    <property type="entry name" value="WD40"/>
    <property type="match status" value="1"/>
</dbReference>
<feature type="domain" description="Fibronectin type-III" evidence="24">
    <location>
        <begin position="464"/>
        <end position="559"/>
    </location>
</feature>
<evidence type="ECO:0000313" key="26">
    <source>
        <dbReference type="RefSeq" id="XP_020831053.1"/>
    </source>
</evidence>
<keyword evidence="8 23" id="KW-0732">Signal</keyword>
<protein>
    <recommendedName>
        <fullName evidence="18">Cell division cycle protein 20 homolog</fullName>
    </recommendedName>
    <alternativeName>
        <fullName evidence="19">p55CDC</fullName>
    </alternativeName>
</protein>
<dbReference type="GO" id="GO:0051301">
    <property type="term" value="P:cell division"/>
    <property type="evidence" value="ECO:0007669"/>
    <property type="project" value="UniProtKB-KW"/>
</dbReference>
<dbReference type="PROSITE" id="PS50853">
    <property type="entry name" value="FN3"/>
    <property type="match status" value="1"/>
</dbReference>
<dbReference type="Proteomes" id="UP000515140">
    <property type="component" value="Unplaced"/>
</dbReference>
<evidence type="ECO:0000256" key="11">
    <source>
        <dbReference type="ARBA" id="ARBA00022786"/>
    </source>
</evidence>
<dbReference type="GO" id="GO:0010997">
    <property type="term" value="F:anaphase-promoting complex binding"/>
    <property type="evidence" value="ECO:0007669"/>
    <property type="project" value="InterPro"/>
</dbReference>
<evidence type="ECO:0000256" key="8">
    <source>
        <dbReference type="ARBA" id="ARBA00022729"/>
    </source>
</evidence>
<dbReference type="GO" id="GO:1990757">
    <property type="term" value="F:ubiquitin ligase activator activity"/>
    <property type="evidence" value="ECO:0007669"/>
    <property type="project" value="TreeGrafter"/>
</dbReference>
<evidence type="ECO:0000256" key="16">
    <source>
        <dbReference type="ARBA" id="ARBA00023306"/>
    </source>
</evidence>
<feature type="region of interest" description="Disordered" evidence="22">
    <location>
        <begin position="267"/>
        <end position="304"/>
    </location>
</feature>
<feature type="region of interest" description="Disordered" evidence="22">
    <location>
        <begin position="155"/>
        <end position="175"/>
    </location>
</feature>
<evidence type="ECO:0000256" key="22">
    <source>
        <dbReference type="SAM" id="MobiDB-lite"/>
    </source>
</evidence>
<organism evidence="25 26">
    <name type="scientific">Phascolarctos cinereus</name>
    <name type="common">Koala</name>
    <dbReference type="NCBI Taxonomy" id="38626"/>
    <lineage>
        <taxon>Eukaryota</taxon>
        <taxon>Metazoa</taxon>
        <taxon>Chordata</taxon>
        <taxon>Craniata</taxon>
        <taxon>Vertebrata</taxon>
        <taxon>Euteleostomi</taxon>
        <taxon>Mammalia</taxon>
        <taxon>Metatheria</taxon>
        <taxon>Diprotodontia</taxon>
        <taxon>Phascolarctidae</taxon>
        <taxon>Phascolarctos</taxon>
    </lineage>
</organism>
<keyword evidence="16" id="KW-0131">Cell cycle</keyword>
<dbReference type="GeneID" id="110200195"/>
<reference evidence="26" key="1">
    <citation type="submission" date="2025-08" db="UniProtKB">
        <authorList>
            <consortium name="RefSeq"/>
        </authorList>
    </citation>
    <scope>IDENTIFICATION</scope>
    <source>
        <tissue evidence="26">Spleen</tissue>
    </source>
</reference>
<dbReference type="InterPro" id="IPR001680">
    <property type="entry name" value="WD40_rpt"/>
</dbReference>
<evidence type="ECO:0000256" key="9">
    <source>
        <dbReference type="ARBA" id="ARBA00022737"/>
    </source>
</evidence>
<dbReference type="AlphaFoldDB" id="A0A6P5JCF6"/>
<dbReference type="InterPro" id="IPR015152">
    <property type="entry name" value="Growth/epo_recpt_lig-bind"/>
</dbReference>
<evidence type="ECO:0000256" key="10">
    <source>
        <dbReference type="ARBA" id="ARBA00022776"/>
    </source>
</evidence>
<dbReference type="CDD" id="cd00063">
    <property type="entry name" value="FN3"/>
    <property type="match status" value="1"/>
</dbReference>
<dbReference type="SUPFAM" id="SSF49265">
    <property type="entry name" value="Fibronectin type III"/>
    <property type="match status" value="4"/>
</dbReference>
<evidence type="ECO:0000256" key="17">
    <source>
        <dbReference type="ARBA" id="ARBA00062231"/>
    </source>
</evidence>
<sequence>MPAWVFILVICCLFLLPSGATTHVSNEDASLLAEEPEPLRCFSKQYEDLTCFWDEVEEEEEEKEEDCVEEKEESGEEDPGPYKLFFAYPGSHARRAQGPPGSLRSVPGPQGGAPKVPTELPEAARRRAPPRLSSPACRRRRAPLCQADVVGVGPCQRPKPDPTSAQLGKRLPAPPKNITAMTSGQTGELQVTWEVQPSEISDFMQHELQYGPLDPSNSAQPTVTALLQAPMCCPFMRWPHTQPHQATATPKPDLTPAQLPGTQSIQQYPTIEGPSRKGYMSQGPAIRGHTVPQRNGPGQLGATRESQELIGGSCIISGFQPGISYWLQLRSKPDGISLKGFWGPWSSPVTVTLPQDAREIGLQCFTQDLEHITCQWQGPAHPTASHGYFYHWRPSSCPKNRGPDWEKCEKMDSRAEETPISHCHFESRNDSAIHILVEITTELGTIQQYLATPFWMHQIVLIEAPELQWTVGFNGQLKLTWRPPLPWLPGQTHYQLRYSGQKLGHWKVLEPPRGALGETLELRPGAQYRLQLRARPDGPTYHGPWSAWSAPALVEVAPESGWVSVVTSVVLTLGFGGLVGLVLRRLFPARFRSSTMAQFVFENDLHSLLQLDTSIVNAPPARWQRKAKETPGPPPSPMRTANRSHSSGRTPGRTPGKSGSKTQSTPSKAGGDRYIPHRSASQMEVASFLLSKENQPANHTPTRKEQQKAWSLNLNGFDVEEAKILRLSGKPQNAPEGYQNSLRVLYSQKATPGSSRKKTCRYIPSLPDRILDAPEIRNDYYLNLMDWSCGNVLAVALDTSVYLWSAGSGEILQLLQTERPGDYVSSVAWIKEGNYLAVGTSSAEVQLWDVQQQKRLRNMSSHTARVGALAWNSYILSSGSRSGHVHHHDVRVAEHHVATLSGHSQEVCGLRWAPDGRYLASGGNDNLVNVWPSAPSDGGWGPLQTFTQHVGAVKAVAWCPWQSNVLATGGGTSDRHIRIWNVCSGACLSAVDAQSQVCAILWSPHYKELISGHGFAQNQLVIWKYPSMAKVAELKGHTARVLSLTMSPDGCTVASAAADETLRLWRCFELDPARRREREKASAAKSSLIHQGIR</sequence>
<comment type="subunit">
    <text evidence="17">Component of a complex with CDC20, CDC27, SPATC1 and TUBG1. Interacts with NEUROD2. Interacts with dimeric MAD2L1 in its closed conformation form. Interacts with BUB1B. The phosphorylated form interacts with APC/C. Interacts with NINL. May interact with MAD2L2. Interacts with CDK5RAP2. Interacts with SIRT2. Interacts with isoform 1 of NEK2. Interacts with HSF1 (via phosphorylated form); this interaction occurs in mitosis in a MAD2L1-dependent manner and prevents PLK1-stimulated degradation of HSF1 by blocking the recruitment of the SCF(BTRC) ubiquitin ligase complex. Interacts (via the N-terminal substrate-binding domain) with FBXO5. Interacts with CCNF. Interacts with USP22.</text>
</comment>
<keyword evidence="7" id="KW-0812">Transmembrane</keyword>
<evidence type="ECO:0000256" key="7">
    <source>
        <dbReference type="ARBA" id="ARBA00022692"/>
    </source>
</evidence>
<dbReference type="InterPro" id="IPR003961">
    <property type="entry name" value="FN3_dom"/>
</dbReference>
<dbReference type="PROSITE" id="PS01352">
    <property type="entry name" value="HEMATOPO_REC_L_F1"/>
    <property type="match status" value="1"/>
</dbReference>
<evidence type="ECO:0000256" key="15">
    <source>
        <dbReference type="ARBA" id="ARBA00023180"/>
    </source>
</evidence>
<dbReference type="Pfam" id="PF24807">
    <property type="entry name" value="WD40_CDC20-Fz"/>
    <property type="match status" value="1"/>
</dbReference>
<dbReference type="GO" id="GO:0016020">
    <property type="term" value="C:membrane"/>
    <property type="evidence" value="ECO:0007669"/>
    <property type="project" value="UniProtKB-SubCell"/>
</dbReference>
<dbReference type="InterPro" id="IPR013783">
    <property type="entry name" value="Ig-like_fold"/>
</dbReference>
<evidence type="ECO:0000256" key="18">
    <source>
        <dbReference type="ARBA" id="ARBA00070718"/>
    </source>
</evidence>
<dbReference type="GO" id="GO:1905786">
    <property type="term" value="P:positive regulation of anaphase-promoting complex-dependent catabolic process"/>
    <property type="evidence" value="ECO:0007669"/>
    <property type="project" value="TreeGrafter"/>
</dbReference>
<keyword evidence="10" id="KW-0498">Mitosis</keyword>
<dbReference type="InterPro" id="IPR056150">
    <property type="entry name" value="WD40_CDC20-Fz"/>
</dbReference>
<keyword evidence="5 21" id="KW-0853">WD repeat</keyword>
<dbReference type="KEGG" id="pcw:110200195"/>
<evidence type="ECO:0000256" key="2">
    <source>
        <dbReference type="ARBA" id="ARBA00004906"/>
    </source>
</evidence>
<evidence type="ECO:0000313" key="25">
    <source>
        <dbReference type="Proteomes" id="UP000515140"/>
    </source>
</evidence>
<keyword evidence="11" id="KW-0833">Ubl conjugation pathway</keyword>
<feature type="region of interest" description="Disordered" evidence="22">
    <location>
        <begin position="94"/>
        <end position="137"/>
    </location>
</feature>
<feature type="repeat" description="WD" evidence="21">
    <location>
        <begin position="1034"/>
        <end position="1065"/>
    </location>
</feature>
<keyword evidence="9" id="KW-0677">Repeat</keyword>
<dbReference type="SMART" id="SM00060">
    <property type="entry name" value="FN3"/>
    <property type="match status" value="2"/>
</dbReference>
<dbReference type="SUPFAM" id="SSF50978">
    <property type="entry name" value="WD40 repeat-like"/>
    <property type="match status" value="1"/>
</dbReference>
<feature type="compositionally biased region" description="Acidic residues" evidence="22">
    <location>
        <begin position="59"/>
        <end position="79"/>
    </location>
</feature>
<gene>
    <name evidence="26" type="primary">CDC20</name>
</gene>
<name>A0A6P5JCF6_PHACI</name>
<dbReference type="Pfam" id="PF09067">
    <property type="entry name" value="EpoR_lig-bind"/>
    <property type="match status" value="1"/>
</dbReference>
<dbReference type="InterPro" id="IPR036322">
    <property type="entry name" value="WD40_repeat_dom_sf"/>
</dbReference>
<dbReference type="SMART" id="SM00320">
    <property type="entry name" value="WD40"/>
    <property type="match status" value="6"/>
</dbReference>
<evidence type="ECO:0000256" key="21">
    <source>
        <dbReference type="PROSITE-ProRule" id="PRU00221"/>
    </source>
</evidence>
<proteinExistence type="inferred from homology"/>
<dbReference type="CTD" id="991"/>
<feature type="repeat" description="WD" evidence="21">
    <location>
        <begin position="900"/>
        <end position="931"/>
    </location>
</feature>
<evidence type="ECO:0000256" key="19">
    <source>
        <dbReference type="ARBA" id="ARBA00079207"/>
    </source>
</evidence>
<evidence type="ECO:0000256" key="5">
    <source>
        <dbReference type="ARBA" id="ARBA00022574"/>
    </source>
</evidence>
<accession>A0A6P5JCF6</accession>
<dbReference type="PROSITE" id="PS50082">
    <property type="entry name" value="WD_REPEATS_2"/>
    <property type="match status" value="3"/>
</dbReference>
<feature type="region of interest" description="Disordered" evidence="22">
    <location>
        <begin position="59"/>
        <end position="82"/>
    </location>
</feature>
<keyword evidence="12" id="KW-1133">Transmembrane helix</keyword>
<dbReference type="PANTHER" id="PTHR19918:SF3">
    <property type="entry name" value="CELL DIVISION CYCLE PROTEIN 20 HOMOLOG"/>
    <property type="match status" value="1"/>
</dbReference>
<dbReference type="GO" id="GO:0004896">
    <property type="term" value="F:cytokine receptor activity"/>
    <property type="evidence" value="ECO:0007669"/>
    <property type="project" value="InterPro"/>
</dbReference>
<comment type="similarity">
    <text evidence="4">Belongs to the type I cytokine receptor family. Type 1 subfamily.</text>
</comment>
<feature type="signal peptide" evidence="23">
    <location>
        <begin position="1"/>
        <end position="22"/>
    </location>
</feature>
<dbReference type="InterPro" id="IPR036116">
    <property type="entry name" value="FN3_sf"/>
</dbReference>
<feature type="compositionally biased region" description="Polar residues" evidence="22">
    <location>
        <begin position="639"/>
        <end position="649"/>
    </location>
</feature>
<dbReference type="GO" id="GO:0005680">
    <property type="term" value="C:anaphase-promoting complex"/>
    <property type="evidence" value="ECO:0007669"/>
    <property type="project" value="TreeGrafter"/>
</dbReference>
<evidence type="ECO:0000259" key="24">
    <source>
        <dbReference type="PROSITE" id="PS50853"/>
    </source>
</evidence>
<keyword evidence="6 26" id="KW-0132">Cell division</keyword>
<keyword evidence="25" id="KW-1185">Reference proteome</keyword>
<feature type="chain" id="PRO_5028432326" description="Cell division cycle protein 20 homolog" evidence="23">
    <location>
        <begin position="23"/>
        <end position="1094"/>
    </location>
</feature>
<dbReference type="InterPro" id="IPR003528">
    <property type="entry name" value="Long_hematopoietin_rcpt_CS"/>
</dbReference>